<feature type="compositionally biased region" description="Basic and acidic residues" evidence="1">
    <location>
        <begin position="104"/>
        <end position="120"/>
    </location>
</feature>
<feature type="compositionally biased region" description="Basic and acidic residues" evidence="1">
    <location>
        <begin position="420"/>
        <end position="440"/>
    </location>
</feature>
<sequence>MAIASSCTVMLVVGFITLIFISPQSLGLQVNETPSESITELAQNCPCTPRDQCPRIYGQSASDIRELGFLEPCEDYGTVRCCGISIRIEKNDSEGTLMVDEIRPTDKPESTDLSGEKDMEVGESAPVSKMFSQPTSISDILKSKRNKFGPNLTFQVQDSMEPVLHANDSTLEDSLSNSSNSSEGVSKSEDLNVVTIYPTKSSSEGVMRQGARILSGNVSYLPARRPSLVPYKGVPTEKPTLKPKLLLKPPSMSSFLANIPPKKINEETKGSTPITPSSPNHKELSYRMNVTEINRGTASSQAGRISPKQNASISLPKIQPFTYTRRVPLRPSPHHGNTEASNSFQPMQIKPMKTTATLAITSNTPHARQPVTRPLSQPGRTPSGEIPTEKVTRPPTNFAVRPLGKKKPSLQSLYAAQQSKDTDEPEKVEKVEPTEEKNNPDEMDIPAPTEAPTLYRQPHITSHKRRMRPRVRHSSTTEAIPSDVSQSYSGNYEKTPTDESSAPLKGPSPADTVANFNSGEIPTDYVLASASTPATESYILSSINAPVNSFNQEEHNPDQSPSVSETMKEPAPGNSPTAQPSLDSSSQLIKASRDHPQTSNHNSPQASFYNPGVNNYNNPQTGNYNPGVSNHNTQGSNYNDPQANNWYTPQVNNWNTESKTIVTSVPYTISQYSRIRTGKNESEREGANSKEIPKSQDNSPFRPSGSKRFTIPHHIFLSTSPPPAEPLALNNPGMGDDKEMHSGAPTFHKNTRGREPGTFFEENYDLVLNKENRKYHRAPHSSHQQQPSHGNSNNLPSHDGLSLSNPSDLKVPQQEAPLVPSTYYAFDKVEDPTDTGSEIENESRIHATIVENDRETSSDKSNEGNEALTNNPRPRNVTRVTGSSPGNKPGFKPERKRYRQRIRTSTTTTTTTTTPASYVPEDGLPEKNTDGDNSSQEPGSEYSVGESYKKEMPVRANLMVENPKQPTSSHVASGLDDTLIASNHHLNVNPVEVSNQGGYFRNPPTPNRYDSSRPSTTPRPKSTFIFPPYRNSDAQLIVTPAASVLSPDAAFYSSQVLSGAGLKETLVGNSPGWTAMNVDTPASGVVNVENSYVLKANEQTQLEKHNDHILPNKSPGLENTEHALPELKKQERNPGESTPSNFGRPYTVLNRHRTSTAAPLNTNHHSGKQAKKSNAASTSPAQSQKHEQPSGNSRPSPSQSHSNGNSLSDSKGLWRPKSNTSRRFPVPQTFSIFSQSTVADNKNTNVSDHKENKPHVHVSLPQHAQVPTQTLPPAIIPQRLSTGNRAVVNASTNVKSNGAAGEESQGSKSNDHFIPNYVENPTVADYTVRGESKKQENNQINHVQAPQRYIVAPVIKEMPASTALPPISHPPMVQVSLVQTPPVQSTSNAINSHKFQAEHNTDQKYPVHGAQVSGGREPRPILPVQNSPIPIPNPLEPMRQPSVQHSSNPGGFSISFSTLPGGATIYHNQPPQIPFGSQSNNVDPPNLIGREQGRVPPKPHSIPTPPSEGNVIFPNSKPLPSNQPGNSFAPSQPFPPKQLLPQPFAPQQQLPQQPQMLNVLPPQQAQSPLPGSYKGPGSQSQPPRPLSPVQAGNPIMNEHYFRPNNAGFNTNSMSRPSSGEAILAQASEPQHYHAVPPYQQHYKQQVDRPENIPQFAPPRQPYQQQQQQPPFQQQPPQAQPIQQHLSLTQSIINRLKNSMRASRGFNFTKLAEENENKLESSNVTKLQEIINAALNNTASNEIETAASDIYFFKPSKEDVLAVSSNQMAGAQEYRSDDNKISVDSVTPVLENSSDKVSALPEMITFKTTKSSESITGGFKEPEILERGFIPVRLYSEADPGPVVVKIPGSPSKEKESI</sequence>
<evidence type="ECO:0000256" key="1">
    <source>
        <dbReference type="SAM" id="MobiDB-lite"/>
    </source>
</evidence>
<feature type="region of interest" description="Disordered" evidence="1">
    <location>
        <begin position="828"/>
        <end position="948"/>
    </location>
</feature>
<feature type="compositionally biased region" description="Polar residues" evidence="1">
    <location>
        <begin position="1217"/>
        <end position="1228"/>
    </location>
</feature>
<feature type="compositionally biased region" description="Polar residues" evidence="1">
    <location>
        <begin position="1155"/>
        <end position="1164"/>
    </location>
</feature>
<feature type="compositionally biased region" description="Low complexity" evidence="1">
    <location>
        <begin position="614"/>
        <end position="627"/>
    </location>
</feature>
<protein>
    <submittedName>
        <fullName evidence="3">Uncharacterized protein</fullName>
    </submittedName>
</protein>
<feature type="compositionally biased region" description="Polar residues" evidence="1">
    <location>
        <begin position="474"/>
        <end position="500"/>
    </location>
</feature>
<feature type="region of interest" description="Disordered" evidence="1">
    <location>
        <begin position="1561"/>
        <end position="1598"/>
    </location>
</feature>
<feature type="compositionally biased region" description="Low complexity" evidence="1">
    <location>
        <begin position="904"/>
        <end position="914"/>
    </location>
</feature>
<keyword evidence="2" id="KW-0732">Signal</keyword>
<reference evidence="3" key="1">
    <citation type="submission" date="2021-06" db="EMBL/GenBank/DDBJ databases">
        <authorList>
            <person name="Hodson N. C."/>
            <person name="Mongue J. A."/>
            <person name="Jaron S. K."/>
        </authorList>
    </citation>
    <scope>NUCLEOTIDE SEQUENCE</scope>
</reference>
<feature type="region of interest" description="Disordered" evidence="1">
    <location>
        <begin position="1640"/>
        <end position="1680"/>
    </location>
</feature>
<feature type="compositionally biased region" description="Basic and acidic residues" evidence="1">
    <location>
        <begin position="841"/>
        <end position="863"/>
    </location>
</feature>
<organism evidence="3 4">
    <name type="scientific">Allacma fusca</name>
    <dbReference type="NCBI Taxonomy" id="39272"/>
    <lineage>
        <taxon>Eukaryota</taxon>
        <taxon>Metazoa</taxon>
        <taxon>Ecdysozoa</taxon>
        <taxon>Arthropoda</taxon>
        <taxon>Hexapoda</taxon>
        <taxon>Collembola</taxon>
        <taxon>Symphypleona</taxon>
        <taxon>Sminthuridae</taxon>
        <taxon>Allacma</taxon>
    </lineage>
</organism>
<feature type="region of interest" description="Disordered" evidence="1">
    <location>
        <begin position="992"/>
        <end position="1021"/>
    </location>
</feature>
<feature type="compositionally biased region" description="Polar residues" evidence="1">
    <location>
        <begin position="574"/>
        <end position="589"/>
    </location>
</feature>
<feature type="signal peptide" evidence="2">
    <location>
        <begin position="1"/>
        <end position="27"/>
    </location>
</feature>
<comment type="caution">
    <text evidence="3">The sequence shown here is derived from an EMBL/GenBank/DDBJ whole genome shotgun (WGS) entry which is preliminary data.</text>
</comment>
<feature type="region of interest" description="Disordered" evidence="1">
    <location>
        <begin position="326"/>
        <end position="348"/>
    </location>
</feature>
<feature type="compositionally biased region" description="Polar residues" evidence="1">
    <location>
        <begin position="409"/>
        <end position="419"/>
    </location>
</feature>
<feature type="compositionally biased region" description="Low complexity" evidence="1">
    <location>
        <begin position="1012"/>
        <end position="1021"/>
    </location>
</feature>
<gene>
    <name evidence="3" type="ORF">AFUS01_LOCUS11441</name>
</gene>
<feature type="compositionally biased region" description="Polar residues" evidence="1">
    <location>
        <begin position="1466"/>
        <end position="1483"/>
    </location>
</feature>
<evidence type="ECO:0000256" key="2">
    <source>
        <dbReference type="SAM" id="SignalP"/>
    </source>
</evidence>
<feature type="compositionally biased region" description="Basic and acidic residues" evidence="1">
    <location>
        <begin position="678"/>
        <end position="694"/>
    </location>
</feature>
<evidence type="ECO:0000313" key="4">
    <source>
        <dbReference type="Proteomes" id="UP000708208"/>
    </source>
</evidence>
<feature type="region of interest" description="Disordered" evidence="1">
    <location>
        <begin position="1125"/>
        <end position="1228"/>
    </location>
</feature>
<feature type="chain" id="PRO_5035247703" evidence="2">
    <location>
        <begin position="28"/>
        <end position="1857"/>
    </location>
</feature>
<feature type="compositionally biased region" description="Polar residues" evidence="1">
    <location>
        <begin position="597"/>
        <end position="608"/>
    </location>
</feature>
<feature type="region of interest" description="Disordered" evidence="1">
    <location>
        <begin position="675"/>
        <end position="758"/>
    </location>
</feature>
<feature type="region of interest" description="Disordered" evidence="1">
    <location>
        <begin position="549"/>
        <end position="650"/>
    </location>
</feature>
<accession>A0A8J2P1Q8</accession>
<feature type="compositionally biased region" description="Polar residues" evidence="1">
    <location>
        <begin position="1172"/>
        <end position="1209"/>
    </location>
</feature>
<feature type="compositionally biased region" description="Polar residues" evidence="1">
    <location>
        <begin position="270"/>
        <end position="279"/>
    </location>
</feature>
<dbReference type="Proteomes" id="UP000708208">
    <property type="component" value="Unassembled WGS sequence"/>
</dbReference>
<dbReference type="EMBL" id="CAJVCH010087981">
    <property type="protein sequence ID" value="CAG7722296.1"/>
    <property type="molecule type" value="Genomic_DNA"/>
</dbReference>
<feature type="compositionally biased region" description="Pro residues" evidence="1">
    <location>
        <begin position="1496"/>
        <end position="1506"/>
    </location>
</feature>
<feature type="region of interest" description="Disordered" evidence="1">
    <location>
        <begin position="104"/>
        <end position="130"/>
    </location>
</feature>
<feature type="region of interest" description="Disordered" evidence="1">
    <location>
        <begin position="263"/>
        <end position="282"/>
    </location>
</feature>
<feature type="compositionally biased region" description="Basic residues" evidence="1">
    <location>
        <begin position="461"/>
        <end position="473"/>
    </location>
</feature>
<feature type="compositionally biased region" description="Polar residues" evidence="1">
    <location>
        <begin position="1518"/>
        <end position="1529"/>
    </location>
</feature>
<name>A0A8J2P1Q8_9HEXA</name>
<feature type="region of interest" description="Disordered" evidence="1">
    <location>
        <begin position="1293"/>
        <end position="1316"/>
    </location>
</feature>
<feature type="compositionally biased region" description="Low complexity" evidence="1">
    <location>
        <begin position="1661"/>
        <end position="1680"/>
    </location>
</feature>
<feature type="region of interest" description="Disordered" evidence="1">
    <location>
        <begin position="775"/>
        <end position="812"/>
    </location>
</feature>
<feature type="compositionally biased region" description="Polar residues" evidence="1">
    <location>
        <begin position="628"/>
        <end position="650"/>
    </location>
</feature>
<proteinExistence type="predicted"/>
<feature type="region of interest" description="Disordered" evidence="1">
    <location>
        <begin position="1462"/>
        <end position="1544"/>
    </location>
</feature>
<evidence type="ECO:0000313" key="3">
    <source>
        <dbReference type="EMBL" id="CAG7722296.1"/>
    </source>
</evidence>
<feature type="compositionally biased region" description="Polar residues" evidence="1">
    <location>
        <begin position="867"/>
        <end position="886"/>
    </location>
</feature>
<feature type="compositionally biased region" description="Polar residues" evidence="1">
    <location>
        <begin position="781"/>
        <end position="807"/>
    </location>
</feature>
<feature type="region of interest" description="Disordered" evidence="1">
    <location>
        <begin position="362"/>
        <end position="518"/>
    </location>
</feature>
<feature type="compositionally biased region" description="Basic and acidic residues" evidence="1">
    <location>
        <begin position="1125"/>
        <end position="1134"/>
    </location>
</feature>
<keyword evidence="4" id="KW-1185">Reference proteome</keyword>